<dbReference type="InterPro" id="IPR016186">
    <property type="entry name" value="C-type_lectin-like/link_sf"/>
</dbReference>
<gene>
    <name evidence="3" type="ORF">ACJMK2_002543</name>
</gene>
<dbReference type="InterPro" id="IPR016187">
    <property type="entry name" value="CTDL_fold"/>
</dbReference>
<evidence type="ECO:0000313" key="4">
    <source>
        <dbReference type="Proteomes" id="UP001634394"/>
    </source>
</evidence>
<protein>
    <recommendedName>
        <fullName evidence="2">C-type lectin domain-containing protein</fullName>
    </recommendedName>
</protein>
<sequence>DCLTFWIGARTTTAGVPFLTVLGATIQNDSPLWAGGEPTGFNGRGQEELCAAMSRNQNYLLNDDVCEFPHAFICQRFIPP</sequence>
<keyword evidence="4" id="KW-1185">Reference proteome</keyword>
<dbReference type="SUPFAM" id="SSF56436">
    <property type="entry name" value="C-type lectin-like"/>
    <property type="match status" value="1"/>
</dbReference>
<dbReference type="Gene3D" id="3.10.100.10">
    <property type="entry name" value="Mannose-Binding Protein A, subunit A"/>
    <property type="match status" value="1"/>
</dbReference>
<organism evidence="3 4">
    <name type="scientific">Sinanodonta woodiana</name>
    <name type="common">Chinese pond mussel</name>
    <name type="synonym">Anodonta woodiana</name>
    <dbReference type="NCBI Taxonomy" id="1069815"/>
    <lineage>
        <taxon>Eukaryota</taxon>
        <taxon>Metazoa</taxon>
        <taxon>Spiralia</taxon>
        <taxon>Lophotrochozoa</taxon>
        <taxon>Mollusca</taxon>
        <taxon>Bivalvia</taxon>
        <taxon>Autobranchia</taxon>
        <taxon>Heteroconchia</taxon>
        <taxon>Palaeoheterodonta</taxon>
        <taxon>Unionida</taxon>
        <taxon>Unionoidea</taxon>
        <taxon>Unionidae</taxon>
        <taxon>Unioninae</taxon>
        <taxon>Sinanodonta</taxon>
    </lineage>
</organism>
<evidence type="ECO:0000256" key="1">
    <source>
        <dbReference type="ARBA" id="ARBA00023157"/>
    </source>
</evidence>
<accession>A0ABD3XVN5</accession>
<keyword evidence="1" id="KW-1015">Disulfide bond</keyword>
<dbReference type="InterPro" id="IPR018378">
    <property type="entry name" value="C-type_lectin_CS"/>
</dbReference>
<proteinExistence type="predicted"/>
<dbReference type="Proteomes" id="UP001634394">
    <property type="component" value="Unassembled WGS sequence"/>
</dbReference>
<dbReference type="InterPro" id="IPR001304">
    <property type="entry name" value="C-type_lectin-like"/>
</dbReference>
<name>A0ABD3XVN5_SINWO</name>
<dbReference type="PROSITE" id="PS50041">
    <property type="entry name" value="C_TYPE_LECTIN_2"/>
    <property type="match status" value="1"/>
</dbReference>
<evidence type="ECO:0000313" key="3">
    <source>
        <dbReference type="EMBL" id="KAL3890255.1"/>
    </source>
</evidence>
<dbReference type="EMBL" id="JBJQND010000001">
    <property type="protein sequence ID" value="KAL3890255.1"/>
    <property type="molecule type" value="Genomic_DNA"/>
</dbReference>
<evidence type="ECO:0000259" key="2">
    <source>
        <dbReference type="PROSITE" id="PS50041"/>
    </source>
</evidence>
<dbReference type="PROSITE" id="PS00615">
    <property type="entry name" value="C_TYPE_LECTIN_1"/>
    <property type="match status" value="1"/>
</dbReference>
<dbReference type="AlphaFoldDB" id="A0ABD3XVN5"/>
<comment type="caution">
    <text evidence="3">The sequence shown here is derived from an EMBL/GenBank/DDBJ whole genome shotgun (WGS) entry which is preliminary data.</text>
</comment>
<feature type="domain" description="C-type lectin" evidence="2">
    <location>
        <begin position="1"/>
        <end position="75"/>
    </location>
</feature>
<feature type="non-terminal residue" evidence="3">
    <location>
        <position position="1"/>
    </location>
</feature>
<reference evidence="3 4" key="1">
    <citation type="submission" date="2024-11" db="EMBL/GenBank/DDBJ databases">
        <title>Chromosome-level genome assembly of the freshwater bivalve Anodonta woodiana.</title>
        <authorList>
            <person name="Chen X."/>
        </authorList>
    </citation>
    <scope>NUCLEOTIDE SEQUENCE [LARGE SCALE GENOMIC DNA]</scope>
    <source>
        <strain evidence="3">MN2024</strain>
        <tissue evidence="3">Gills</tissue>
    </source>
</reference>
<dbReference type="CDD" id="cd00037">
    <property type="entry name" value="CLECT"/>
    <property type="match status" value="1"/>
</dbReference>